<comment type="caution">
    <text evidence="2">The sequence shown here is derived from an EMBL/GenBank/DDBJ whole genome shotgun (WGS) entry which is preliminary data.</text>
</comment>
<dbReference type="EMBL" id="JBIAQY010000002">
    <property type="protein sequence ID" value="MFF3567518.1"/>
    <property type="molecule type" value="Genomic_DNA"/>
</dbReference>
<protein>
    <submittedName>
        <fullName evidence="2">NADPH:quinone oxidoreductase family protein</fullName>
        <ecNumber evidence="2">1.-.-.-</ecNumber>
    </submittedName>
</protein>
<reference evidence="2 3" key="1">
    <citation type="submission" date="2024-10" db="EMBL/GenBank/DDBJ databases">
        <title>The Natural Products Discovery Center: Release of the First 8490 Sequenced Strains for Exploring Actinobacteria Biosynthetic Diversity.</title>
        <authorList>
            <person name="Kalkreuter E."/>
            <person name="Kautsar S.A."/>
            <person name="Yang D."/>
            <person name="Bader C.D."/>
            <person name="Teijaro C.N."/>
            <person name="Fluegel L."/>
            <person name="Davis C.M."/>
            <person name="Simpson J.R."/>
            <person name="Lauterbach L."/>
            <person name="Steele A.D."/>
            <person name="Gui C."/>
            <person name="Meng S."/>
            <person name="Li G."/>
            <person name="Viehrig K."/>
            <person name="Ye F."/>
            <person name="Su P."/>
            <person name="Kiefer A.F."/>
            <person name="Nichols A."/>
            <person name="Cepeda A.J."/>
            <person name="Yan W."/>
            <person name="Fan B."/>
            <person name="Jiang Y."/>
            <person name="Adhikari A."/>
            <person name="Zheng C.-J."/>
            <person name="Schuster L."/>
            <person name="Cowan T.M."/>
            <person name="Smanski M.J."/>
            <person name="Chevrette M.G."/>
            <person name="De Carvalho L.P.S."/>
            <person name="Shen B."/>
        </authorList>
    </citation>
    <scope>NUCLEOTIDE SEQUENCE [LARGE SCALE GENOMIC DNA]</scope>
    <source>
        <strain evidence="2 3">NPDC002593</strain>
    </source>
</reference>
<dbReference type="InterPro" id="IPR013154">
    <property type="entry name" value="ADH-like_N"/>
</dbReference>
<dbReference type="CDD" id="cd08241">
    <property type="entry name" value="QOR1"/>
    <property type="match status" value="1"/>
</dbReference>
<dbReference type="InterPro" id="IPR013149">
    <property type="entry name" value="ADH-like_C"/>
</dbReference>
<dbReference type="InterPro" id="IPR036291">
    <property type="entry name" value="NAD(P)-bd_dom_sf"/>
</dbReference>
<dbReference type="EC" id="1.-.-.-" evidence="2"/>
<dbReference type="SMART" id="SM00829">
    <property type="entry name" value="PKS_ER"/>
    <property type="match status" value="1"/>
</dbReference>
<name>A0ABW6RVX6_9NOCA</name>
<accession>A0ABW6RVX6</accession>
<keyword evidence="3" id="KW-1185">Reference proteome</keyword>
<dbReference type="InterPro" id="IPR051397">
    <property type="entry name" value="Zn-ADH-like_protein"/>
</dbReference>
<dbReference type="Gene3D" id="3.90.180.10">
    <property type="entry name" value="Medium-chain alcohol dehydrogenases, catalytic domain"/>
    <property type="match status" value="1"/>
</dbReference>
<keyword evidence="2" id="KW-0560">Oxidoreductase</keyword>
<dbReference type="SUPFAM" id="SSF51735">
    <property type="entry name" value="NAD(P)-binding Rossmann-fold domains"/>
    <property type="match status" value="1"/>
</dbReference>
<evidence type="ECO:0000259" key="1">
    <source>
        <dbReference type="SMART" id="SM00829"/>
    </source>
</evidence>
<dbReference type="InterPro" id="IPR020843">
    <property type="entry name" value="ER"/>
</dbReference>
<dbReference type="PANTHER" id="PTHR43677:SF4">
    <property type="entry name" value="QUINONE OXIDOREDUCTASE-LIKE PROTEIN 2"/>
    <property type="match status" value="1"/>
</dbReference>
<sequence length="326" mass="33888">MKAARLTQYGPPSGISVVDLDDPEPGPGEVLVRVHAAAVNYPDVLIAANQYQVSAPLPFTPGSEFAGVIAALGPGVSGPPVGSPVAGAVLSGAFAEKVVLPATALRPVPEGLDMVHAAAFHVTYATAYHALVTIGRGEPGEWVTVLGAAGGVGTATVDVATRLGMRVLAAASGHDRLAIARKLGAEAGIDYAGEDLKSRMRELTGGEGAHLVIDPVGGSYSEAALRGLRRGGRFVTVGYADGEIPRIPLNLVLLKDAVVRGFEIRMLRQYARDAVAEGDRVLAELVREGMRPFVSRVHPLADIATVLTDVAERRVTGKVVLSMTDE</sequence>
<evidence type="ECO:0000313" key="2">
    <source>
        <dbReference type="EMBL" id="MFF3567518.1"/>
    </source>
</evidence>
<dbReference type="SUPFAM" id="SSF50129">
    <property type="entry name" value="GroES-like"/>
    <property type="match status" value="1"/>
</dbReference>
<evidence type="ECO:0000313" key="3">
    <source>
        <dbReference type="Proteomes" id="UP001601992"/>
    </source>
</evidence>
<dbReference type="Gene3D" id="3.40.50.720">
    <property type="entry name" value="NAD(P)-binding Rossmann-like Domain"/>
    <property type="match status" value="1"/>
</dbReference>
<dbReference type="Pfam" id="PF08240">
    <property type="entry name" value="ADH_N"/>
    <property type="match status" value="1"/>
</dbReference>
<dbReference type="Pfam" id="PF00107">
    <property type="entry name" value="ADH_zinc_N"/>
    <property type="match status" value="1"/>
</dbReference>
<gene>
    <name evidence="2" type="ORF">ACFYXQ_07010</name>
</gene>
<dbReference type="GO" id="GO:0016491">
    <property type="term" value="F:oxidoreductase activity"/>
    <property type="evidence" value="ECO:0007669"/>
    <property type="project" value="UniProtKB-KW"/>
</dbReference>
<feature type="domain" description="Enoyl reductase (ER)" evidence="1">
    <location>
        <begin position="10"/>
        <end position="321"/>
    </location>
</feature>
<organism evidence="2 3">
    <name type="scientific">Nocardia jiangxiensis</name>
    <dbReference type="NCBI Taxonomy" id="282685"/>
    <lineage>
        <taxon>Bacteria</taxon>
        <taxon>Bacillati</taxon>
        <taxon>Actinomycetota</taxon>
        <taxon>Actinomycetes</taxon>
        <taxon>Mycobacteriales</taxon>
        <taxon>Nocardiaceae</taxon>
        <taxon>Nocardia</taxon>
    </lineage>
</organism>
<dbReference type="PANTHER" id="PTHR43677">
    <property type="entry name" value="SHORT-CHAIN DEHYDROGENASE/REDUCTASE"/>
    <property type="match status" value="1"/>
</dbReference>
<dbReference type="RefSeq" id="WP_040825297.1">
    <property type="nucleotide sequence ID" value="NZ_JBIAQY010000002.1"/>
</dbReference>
<dbReference type="Proteomes" id="UP001601992">
    <property type="component" value="Unassembled WGS sequence"/>
</dbReference>
<proteinExistence type="predicted"/>
<dbReference type="InterPro" id="IPR011032">
    <property type="entry name" value="GroES-like_sf"/>
</dbReference>